<dbReference type="VEuPathDB" id="VectorBase:AALB20_029589"/>
<protein>
    <submittedName>
        <fullName evidence="1">Uncharacterized protein</fullName>
    </submittedName>
</protein>
<dbReference type="VEuPathDB" id="VectorBase:AALB007049"/>
<evidence type="ECO:0000313" key="1">
    <source>
        <dbReference type="EnsemblMetazoa" id="AALB007049-PA"/>
    </source>
</evidence>
<keyword evidence="2" id="KW-1185">Reference proteome</keyword>
<evidence type="ECO:0000313" key="2">
    <source>
        <dbReference type="Proteomes" id="UP000069272"/>
    </source>
</evidence>
<accession>A0A182FKK0</accession>
<dbReference type="EnsemblMetazoa" id="AALB007049-RA">
    <property type="protein sequence ID" value="AALB007049-PA"/>
    <property type="gene ID" value="AALB007049"/>
</dbReference>
<dbReference type="InterPro" id="IPR032675">
    <property type="entry name" value="LRR_dom_sf"/>
</dbReference>
<dbReference type="VEuPathDB" id="VectorBase:AALB20_037844"/>
<name>A0A182FKK0_ANOAL</name>
<proteinExistence type="predicted"/>
<dbReference type="AlphaFoldDB" id="A0A182FKK0"/>
<sequence length="413" mass="47420">MSDLLPLLIDSIPSLLQLETLIVAEELMMDCDGIYSKIHQSNIPTIRSESLKKLRTFMIEEFQTLWKSLHPKFTENMYSLELTFEHSYTPAVVGIISDGMNRMSKLQSLSLSGCRKTNSRTILVSYSVKHLKVDYVSDITFAVPELQSFEGTLEALREPYEGVEGGPLIKLKNVTLTGHGKGCSNDIVVYRLAHIEILRLKYLIEEDSIFDDISNTCTALKELYLDCPVFGDEHFFRNLSQLVNLRRLSFDDICIHAESFDLSALSQLTHLKLEKADFDGISQIRLPKSIKYLSVAMCPDNEILENTITGTLIQLQKLCLVYPNPRFYFTSMIVNKETLQSLYRLTQLEELVFVNAKFALSAFLDGIAPVHRLRKLLLVNCNFDRNHLYALKQMFPNLRYLDSTLKYYVHRNF</sequence>
<dbReference type="Gene3D" id="3.80.10.10">
    <property type="entry name" value="Ribonuclease Inhibitor"/>
    <property type="match status" value="1"/>
</dbReference>
<dbReference type="SUPFAM" id="SSF52047">
    <property type="entry name" value="RNI-like"/>
    <property type="match status" value="1"/>
</dbReference>
<reference evidence="1" key="2">
    <citation type="submission" date="2022-08" db="UniProtKB">
        <authorList>
            <consortium name="EnsemblMetazoa"/>
        </authorList>
    </citation>
    <scope>IDENTIFICATION</scope>
    <source>
        <strain evidence="1">STECLA/ALBI9_A</strain>
    </source>
</reference>
<dbReference type="Proteomes" id="UP000069272">
    <property type="component" value="Chromosome 3R"/>
</dbReference>
<reference evidence="1 2" key="1">
    <citation type="journal article" date="2017" name="G3 (Bethesda)">
        <title>The Physical Genome Mapping of Anopheles albimanus Corrected Scaffold Misassemblies and Identified Interarm Rearrangements in Genus Anopheles.</title>
        <authorList>
            <person name="Artemov G.N."/>
            <person name="Peery A.N."/>
            <person name="Jiang X."/>
            <person name="Tu Z."/>
            <person name="Stegniy V.N."/>
            <person name="Sharakhova M.V."/>
            <person name="Sharakhov I.V."/>
        </authorList>
    </citation>
    <scope>NUCLEOTIDE SEQUENCE [LARGE SCALE GENOMIC DNA]</scope>
    <source>
        <strain evidence="1 2">ALBI9_A</strain>
    </source>
</reference>
<organism evidence="1 2">
    <name type="scientific">Anopheles albimanus</name>
    <name type="common">New world malaria mosquito</name>
    <dbReference type="NCBI Taxonomy" id="7167"/>
    <lineage>
        <taxon>Eukaryota</taxon>
        <taxon>Metazoa</taxon>
        <taxon>Ecdysozoa</taxon>
        <taxon>Arthropoda</taxon>
        <taxon>Hexapoda</taxon>
        <taxon>Insecta</taxon>
        <taxon>Pterygota</taxon>
        <taxon>Neoptera</taxon>
        <taxon>Endopterygota</taxon>
        <taxon>Diptera</taxon>
        <taxon>Nematocera</taxon>
        <taxon>Culicoidea</taxon>
        <taxon>Culicidae</taxon>
        <taxon>Anophelinae</taxon>
        <taxon>Anopheles</taxon>
    </lineage>
</organism>